<feature type="domain" description="Glycosyltransferase 2-like" evidence="1">
    <location>
        <begin position="5"/>
        <end position="170"/>
    </location>
</feature>
<accession>A0A1M6KUT8</accession>
<dbReference type="InterPro" id="IPR029044">
    <property type="entry name" value="Nucleotide-diphossugar_trans"/>
</dbReference>
<evidence type="ECO:0000259" key="1">
    <source>
        <dbReference type="Pfam" id="PF00535"/>
    </source>
</evidence>
<sequence>MKTGIIVPCYNEENRLNVSAFRNFINKENQYHLCFVNDGSKDNTIVLLKDIQASNPSKVSVIDIKKNLGKAAAVRAGARYLHSRGDIGYVGFIDADLSTDFDDFDDLLKTLKTNRKLSMVFGSRAKNASAGIQKDSFRAVFSKIIKMLVFFILRLPIEDTQCGAKVFRAELVPILFKRNFFSRWLFDIEMFLRMKKYYGEVTILNKIYEQPLQRWVHMEDSKLGIRDSLEIPYRLLSIWFNYNVLQNLNYANTENTLEPSVEIFGTTQPIFAS</sequence>
<dbReference type="PANTHER" id="PTHR10859:SF91">
    <property type="entry name" value="DOLICHYL-PHOSPHATE BETA-GLUCOSYLTRANSFERASE"/>
    <property type="match status" value="1"/>
</dbReference>
<dbReference type="SUPFAM" id="SSF53448">
    <property type="entry name" value="Nucleotide-diphospho-sugar transferases"/>
    <property type="match status" value="1"/>
</dbReference>
<proteinExistence type="predicted"/>
<dbReference type="OrthoDB" id="952827at2"/>
<dbReference type="Proteomes" id="UP000184432">
    <property type="component" value="Unassembled WGS sequence"/>
</dbReference>
<organism evidence="2 3">
    <name type="scientific">Aquimarina spongiae</name>
    <dbReference type="NCBI Taxonomy" id="570521"/>
    <lineage>
        <taxon>Bacteria</taxon>
        <taxon>Pseudomonadati</taxon>
        <taxon>Bacteroidota</taxon>
        <taxon>Flavobacteriia</taxon>
        <taxon>Flavobacteriales</taxon>
        <taxon>Flavobacteriaceae</taxon>
        <taxon>Aquimarina</taxon>
    </lineage>
</organism>
<dbReference type="AlphaFoldDB" id="A0A1M6KUT8"/>
<dbReference type="STRING" id="570521.SAMN04488508_11278"/>
<protein>
    <submittedName>
        <fullName evidence="2">Glycosyltransferase involved in cell wall bisynthesis</fullName>
    </submittedName>
</protein>
<evidence type="ECO:0000313" key="2">
    <source>
        <dbReference type="EMBL" id="SHJ62735.1"/>
    </source>
</evidence>
<gene>
    <name evidence="2" type="ORF">SAMN04488508_11278</name>
</gene>
<reference evidence="3" key="1">
    <citation type="submission" date="2016-11" db="EMBL/GenBank/DDBJ databases">
        <authorList>
            <person name="Varghese N."/>
            <person name="Submissions S."/>
        </authorList>
    </citation>
    <scope>NUCLEOTIDE SEQUENCE [LARGE SCALE GENOMIC DNA]</scope>
    <source>
        <strain evidence="3">DSM 22623</strain>
    </source>
</reference>
<dbReference type="GO" id="GO:0016740">
    <property type="term" value="F:transferase activity"/>
    <property type="evidence" value="ECO:0007669"/>
    <property type="project" value="UniProtKB-KW"/>
</dbReference>
<dbReference type="Gene3D" id="3.90.550.10">
    <property type="entry name" value="Spore Coat Polysaccharide Biosynthesis Protein SpsA, Chain A"/>
    <property type="match status" value="1"/>
</dbReference>
<dbReference type="RefSeq" id="WP_073321376.1">
    <property type="nucleotide sequence ID" value="NZ_FQYP01000012.1"/>
</dbReference>
<name>A0A1M6KUT8_9FLAO</name>
<keyword evidence="2" id="KW-0808">Transferase</keyword>
<dbReference type="PANTHER" id="PTHR10859">
    <property type="entry name" value="GLYCOSYL TRANSFERASE"/>
    <property type="match status" value="1"/>
</dbReference>
<dbReference type="InterPro" id="IPR001173">
    <property type="entry name" value="Glyco_trans_2-like"/>
</dbReference>
<evidence type="ECO:0000313" key="3">
    <source>
        <dbReference type="Proteomes" id="UP000184432"/>
    </source>
</evidence>
<dbReference type="GO" id="GO:0006487">
    <property type="term" value="P:protein N-linked glycosylation"/>
    <property type="evidence" value="ECO:0007669"/>
    <property type="project" value="TreeGrafter"/>
</dbReference>
<dbReference type="EMBL" id="FQYP01000012">
    <property type="protein sequence ID" value="SHJ62735.1"/>
    <property type="molecule type" value="Genomic_DNA"/>
</dbReference>
<keyword evidence="3" id="KW-1185">Reference proteome</keyword>
<dbReference type="Pfam" id="PF00535">
    <property type="entry name" value="Glycos_transf_2"/>
    <property type="match status" value="1"/>
</dbReference>